<accession>A0A0S8GKZ0</accession>
<reference evidence="2 3" key="1">
    <citation type="journal article" date="2015" name="Microbiome">
        <title>Genomic resolution of linkages in carbon, nitrogen, and sulfur cycling among widespread estuary sediment bacteria.</title>
        <authorList>
            <person name="Baker B.J."/>
            <person name="Lazar C.S."/>
            <person name="Teske A.P."/>
            <person name="Dick G.J."/>
        </authorList>
    </citation>
    <scope>NUCLEOTIDE SEQUENCE [LARGE SCALE GENOMIC DNA]</scope>
    <source>
        <strain evidence="2">SM23_60</strain>
    </source>
</reference>
<evidence type="ECO:0000256" key="1">
    <source>
        <dbReference type="SAM" id="Phobius"/>
    </source>
</evidence>
<keyword evidence="1" id="KW-1133">Transmembrane helix</keyword>
<dbReference type="AlphaFoldDB" id="A0A0S8GKZ0"/>
<comment type="caution">
    <text evidence="2">The sequence shown here is derived from an EMBL/GenBank/DDBJ whole genome shotgun (WGS) entry which is preliminary data.</text>
</comment>
<organism evidence="2 3">
    <name type="scientific">candidate division WOR_3 bacterium SM23_60</name>
    <dbReference type="NCBI Taxonomy" id="1703780"/>
    <lineage>
        <taxon>Bacteria</taxon>
        <taxon>Bacteria division WOR-3</taxon>
    </lineage>
</organism>
<keyword evidence="1" id="KW-0812">Transmembrane</keyword>
<evidence type="ECO:0000313" key="2">
    <source>
        <dbReference type="EMBL" id="KPK73488.1"/>
    </source>
</evidence>
<evidence type="ECO:0000313" key="3">
    <source>
        <dbReference type="Proteomes" id="UP000051096"/>
    </source>
</evidence>
<name>A0A0S8GKZ0_UNCW3</name>
<gene>
    <name evidence="2" type="ORF">AMJ87_01505</name>
</gene>
<dbReference type="Proteomes" id="UP000051096">
    <property type="component" value="Unassembled WGS sequence"/>
</dbReference>
<proteinExistence type="predicted"/>
<sequence length="156" mass="17003">MKVVVALLLIVGAGALMSAELIEDSLIGHMPEVVITAPRYEYEDVAWSGLVETVVVTAPRYEFEDIAWCGLMETVTVTASPYDKTGAWVSRTGFGSARSHFDTDVGGSGTIANFGLFLYTIIIVLIGLFVALYVILHSGHRERRLTPCACECENTR</sequence>
<feature type="transmembrane region" description="Helical" evidence="1">
    <location>
        <begin position="116"/>
        <end position="136"/>
    </location>
</feature>
<keyword evidence="1" id="KW-0472">Membrane</keyword>
<protein>
    <submittedName>
        <fullName evidence="2">Uncharacterized protein</fullName>
    </submittedName>
</protein>
<dbReference type="EMBL" id="LJUO01000008">
    <property type="protein sequence ID" value="KPK73488.1"/>
    <property type="molecule type" value="Genomic_DNA"/>
</dbReference>